<proteinExistence type="predicted"/>
<sequence>MCKSHGHGHEPSCGCRPGVPHGLKKHSKSRAPWRRFVSKGERRKALEKYREELEKELEAVNEKLEKL</sequence>
<organism evidence="2 3">
    <name type="scientific">candidate division MSBL1 archaeon SCGC-AAA259I07</name>
    <dbReference type="NCBI Taxonomy" id="1698266"/>
    <lineage>
        <taxon>Archaea</taxon>
        <taxon>Methanobacteriati</taxon>
        <taxon>Methanobacteriota</taxon>
        <taxon>candidate division MSBL1</taxon>
    </lineage>
</organism>
<protein>
    <submittedName>
        <fullName evidence="2">Uncharacterized protein</fullName>
    </submittedName>
</protein>
<evidence type="ECO:0000256" key="1">
    <source>
        <dbReference type="SAM" id="MobiDB-lite"/>
    </source>
</evidence>
<accession>A0A133ULU2</accession>
<reference evidence="2 3" key="1">
    <citation type="journal article" date="2016" name="Sci. Rep.">
        <title>Metabolic traits of an uncultured archaeal lineage -MSBL1- from brine pools of the Red Sea.</title>
        <authorList>
            <person name="Mwirichia R."/>
            <person name="Alam I."/>
            <person name="Rashid M."/>
            <person name="Vinu M."/>
            <person name="Ba-Alawi W."/>
            <person name="Anthony Kamau A."/>
            <person name="Kamanda Ngugi D."/>
            <person name="Goker M."/>
            <person name="Klenk H.P."/>
            <person name="Bajic V."/>
            <person name="Stingl U."/>
        </authorList>
    </citation>
    <scope>NUCLEOTIDE SEQUENCE [LARGE SCALE GENOMIC DNA]</scope>
    <source>
        <strain evidence="2">SCGC-AAA259I07</strain>
    </source>
</reference>
<gene>
    <name evidence="2" type="ORF">AKJ36_01515</name>
</gene>
<name>A0A133ULU2_9EURY</name>
<feature type="region of interest" description="Disordered" evidence="1">
    <location>
        <begin position="1"/>
        <end position="31"/>
    </location>
</feature>
<dbReference type="AlphaFoldDB" id="A0A133ULU2"/>
<comment type="caution">
    <text evidence="2">The sequence shown here is derived from an EMBL/GenBank/DDBJ whole genome shotgun (WGS) entry which is preliminary data.</text>
</comment>
<keyword evidence="3" id="KW-1185">Reference proteome</keyword>
<dbReference type="Proteomes" id="UP000070155">
    <property type="component" value="Unassembled WGS sequence"/>
</dbReference>
<evidence type="ECO:0000313" key="3">
    <source>
        <dbReference type="Proteomes" id="UP000070155"/>
    </source>
</evidence>
<evidence type="ECO:0000313" key="2">
    <source>
        <dbReference type="EMBL" id="KXA95090.1"/>
    </source>
</evidence>
<feature type="compositionally biased region" description="Basic residues" evidence="1">
    <location>
        <begin position="22"/>
        <end position="31"/>
    </location>
</feature>
<dbReference type="EMBL" id="LHXQ01000015">
    <property type="protein sequence ID" value="KXA95090.1"/>
    <property type="molecule type" value="Genomic_DNA"/>
</dbReference>